<dbReference type="CDD" id="cd01040">
    <property type="entry name" value="Mb-like"/>
    <property type="match status" value="1"/>
</dbReference>
<dbReference type="Pfam" id="PF00042">
    <property type="entry name" value="Globin"/>
    <property type="match status" value="1"/>
</dbReference>
<dbReference type="RefSeq" id="XP_007372392.1">
    <property type="nucleotide sequence ID" value="XM_007372330.1"/>
</dbReference>
<sequence length="294" mass="33833">MTAEYPENIPINQIKVRLELSKSEIELIRYTLKMLVDDGTTTGPISRSASAKFPGRYPEEEELENEVTDVQSTMSTMAKMLEAKSIATVTNVFCDQVYQNLISGFPEIEKMFPSLRHQATHLATVLRIAVTQLEDLSRLDDYLCRLGKMHRRILNVEPPQYELMGKALIKTFQERFGTEFNYELENVWIKLYRYLADSILQFGIDPVMNCEVPVFYNRSYPQPTGLEVGLNSEIQIIPQNIIRPTPTIENSDQDISGSIYNSSHSLYRVPKVKSYRSQMVAMARAIVKQRYKKE</sequence>
<dbReference type="EMBL" id="GL996499">
    <property type="protein sequence ID" value="EGW34980.1"/>
    <property type="molecule type" value="Genomic_DNA"/>
</dbReference>
<organism evidence="3">
    <name type="scientific">Spathaspora passalidarum (strain NRRL Y-27907 / 11-Y1)</name>
    <dbReference type="NCBI Taxonomy" id="619300"/>
    <lineage>
        <taxon>Eukaryota</taxon>
        <taxon>Fungi</taxon>
        <taxon>Dikarya</taxon>
        <taxon>Ascomycota</taxon>
        <taxon>Saccharomycotina</taxon>
        <taxon>Pichiomycetes</taxon>
        <taxon>Debaryomycetaceae</taxon>
        <taxon>Spathaspora</taxon>
    </lineage>
</organism>
<dbReference type="GO" id="GO:0046210">
    <property type="term" value="P:nitric oxide catabolic process"/>
    <property type="evidence" value="ECO:0007669"/>
    <property type="project" value="TreeGrafter"/>
</dbReference>
<dbReference type="PANTHER" id="PTHR43396">
    <property type="entry name" value="FLAVOHEMOPROTEIN"/>
    <property type="match status" value="1"/>
</dbReference>
<dbReference type="GeneID" id="18871169"/>
<proteinExistence type="predicted"/>
<dbReference type="InterPro" id="IPR000971">
    <property type="entry name" value="Globin"/>
</dbReference>
<dbReference type="InterPro" id="IPR009050">
    <property type="entry name" value="Globin-like_sf"/>
</dbReference>
<feature type="domain" description="Globin" evidence="1">
    <location>
        <begin position="80"/>
        <end position="204"/>
    </location>
</feature>
<dbReference type="Proteomes" id="UP000000709">
    <property type="component" value="Unassembled WGS sequence"/>
</dbReference>
<dbReference type="InterPro" id="IPR012292">
    <property type="entry name" value="Globin/Proto"/>
</dbReference>
<reference evidence="2 3" key="1">
    <citation type="journal article" date="2011" name="Proc. Natl. Acad. Sci. U.S.A.">
        <title>Comparative genomics of xylose-fermenting fungi for enhanced biofuel production.</title>
        <authorList>
            <person name="Wohlbach D.J."/>
            <person name="Kuo A."/>
            <person name="Sato T.K."/>
            <person name="Potts K.M."/>
            <person name="Salamov A.A."/>
            <person name="LaButti K.M."/>
            <person name="Sun H."/>
            <person name="Clum A."/>
            <person name="Pangilinan J.L."/>
            <person name="Lindquist E.A."/>
            <person name="Lucas S."/>
            <person name="Lapidus A."/>
            <person name="Jin M."/>
            <person name="Gunawan C."/>
            <person name="Balan V."/>
            <person name="Dale B.E."/>
            <person name="Jeffries T.W."/>
            <person name="Zinkel R."/>
            <person name="Barry K.W."/>
            <person name="Grigoriev I.V."/>
            <person name="Gasch A.P."/>
        </authorList>
    </citation>
    <scope>NUCLEOTIDE SEQUENCE [LARGE SCALE GENOMIC DNA]</scope>
    <source>
        <strain evidence="3">NRRL Y-27907 / 11-Y1</strain>
    </source>
</reference>
<dbReference type="GO" id="GO:0020037">
    <property type="term" value="F:heme binding"/>
    <property type="evidence" value="ECO:0007669"/>
    <property type="project" value="InterPro"/>
</dbReference>
<dbReference type="GO" id="GO:0019825">
    <property type="term" value="F:oxygen binding"/>
    <property type="evidence" value="ECO:0007669"/>
    <property type="project" value="InterPro"/>
</dbReference>
<accession>G3AFJ1</accession>
<dbReference type="AlphaFoldDB" id="G3AFJ1"/>
<dbReference type="GO" id="GO:0071949">
    <property type="term" value="F:FAD binding"/>
    <property type="evidence" value="ECO:0007669"/>
    <property type="project" value="TreeGrafter"/>
</dbReference>
<dbReference type="HOGENOM" id="CLU_950501_0_0_1"/>
<evidence type="ECO:0000313" key="2">
    <source>
        <dbReference type="EMBL" id="EGW34980.1"/>
    </source>
</evidence>
<evidence type="ECO:0000313" key="3">
    <source>
        <dbReference type="Proteomes" id="UP000000709"/>
    </source>
</evidence>
<dbReference type="Gene3D" id="1.10.490.10">
    <property type="entry name" value="Globins"/>
    <property type="match status" value="1"/>
</dbReference>
<dbReference type="eggNOG" id="KOG3378">
    <property type="taxonomic scope" value="Eukaryota"/>
</dbReference>
<dbReference type="GO" id="GO:0008941">
    <property type="term" value="F:nitric oxide dioxygenase NAD(P)H activity"/>
    <property type="evidence" value="ECO:0007669"/>
    <property type="project" value="TreeGrafter"/>
</dbReference>
<dbReference type="InterPro" id="IPR044399">
    <property type="entry name" value="Mb-like_M"/>
</dbReference>
<keyword evidence="3" id="KW-1185">Reference proteome</keyword>
<dbReference type="PROSITE" id="PS01033">
    <property type="entry name" value="GLOBIN"/>
    <property type="match status" value="1"/>
</dbReference>
<protein>
    <recommendedName>
        <fullName evidence="1">Globin domain-containing protein</fullName>
    </recommendedName>
</protein>
<dbReference type="SUPFAM" id="SSF46458">
    <property type="entry name" value="Globin-like"/>
    <property type="match status" value="1"/>
</dbReference>
<gene>
    <name evidence="2" type="ORF">SPAPADRAFT_48037</name>
</gene>
<dbReference type="OrthoDB" id="436496at2759"/>
<dbReference type="PANTHER" id="PTHR43396:SF6">
    <property type="entry name" value="ABL201WP"/>
    <property type="match status" value="1"/>
</dbReference>
<dbReference type="KEGG" id="spaa:SPAPADRAFT_48037"/>
<evidence type="ECO:0000259" key="1">
    <source>
        <dbReference type="PROSITE" id="PS01033"/>
    </source>
</evidence>
<name>G3AFJ1_SPAPN</name>
<dbReference type="GO" id="GO:0071500">
    <property type="term" value="P:cellular response to nitrosative stress"/>
    <property type="evidence" value="ECO:0007669"/>
    <property type="project" value="TreeGrafter"/>
</dbReference>
<dbReference type="InParanoid" id="G3AFJ1"/>